<accession>A0ABS6DI37</accession>
<protein>
    <submittedName>
        <fullName evidence="1">Uncharacterized protein</fullName>
    </submittedName>
</protein>
<comment type="caution">
    <text evidence="1">The sequence shown here is derived from an EMBL/GenBank/DDBJ whole genome shotgun (WGS) entry which is preliminary data.</text>
</comment>
<dbReference type="EMBL" id="JAGRYU010000021">
    <property type="protein sequence ID" value="MBU4682720.1"/>
    <property type="molecule type" value="Genomic_DNA"/>
</dbReference>
<keyword evidence="2" id="KW-1185">Reference proteome</keyword>
<name>A0ABS6DI37_9ENTR</name>
<dbReference type="RefSeq" id="WP_216375893.1">
    <property type="nucleotide sequence ID" value="NZ_JAGRYT010000011.1"/>
</dbReference>
<reference evidence="2" key="1">
    <citation type="submission" date="2023-07" db="EMBL/GenBank/DDBJ databases">
        <title>Cedecea davisae an AmpC producer and its therapeutic implications.</title>
        <authorList>
            <person name="Notter J."/>
        </authorList>
    </citation>
    <scope>NUCLEOTIDE SEQUENCE [LARGE SCALE GENOMIC DNA]</scope>
    <source>
        <strain evidence="2">1</strain>
    </source>
</reference>
<gene>
    <name evidence="1" type="ORF">KC222_11920</name>
</gene>
<evidence type="ECO:0000313" key="2">
    <source>
        <dbReference type="Proteomes" id="UP000686327"/>
    </source>
</evidence>
<evidence type="ECO:0000313" key="1">
    <source>
        <dbReference type="EMBL" id="MBU4682720.1"/>
    </source>
</evidence>
<dbReference type="Proteomes" id="UP000686327">
    <property type="component" value="Unassembled WGS sequence"/>
</dbReference>
<proteinExistence type="predicted"/>
<sequence>MKGSGEMNVWARNNTPALEFCSLPRAAELLGCQVSDLIHFAHIGAVEFCLNFDRFEAVLITHALDEWEEAFPPYIEGRHTNKSPLSTFSPMATFHFKNDGGYNLERLYHHPNTPGLKSPLISISGLWALTPMSLDNYFFSGLQHNREVTLTALDFGVKEADIPFSLDNFGEEGFVMLATPPTEHLYTSGPLDAELVKPIVTISANDIYLTRKQIEKVANSVGLEIPNHLNGGVLAPENLTATTGKPVRTTTKQSDYIVALLKIAGITDNELLGSITELKAKIGRKSSEIALPEVDDNTLVDWLRRAGVNR</sequence>
<organism evidence="1 2">
    <name type="scientific">Cedecea davisae</name>
    <dbReference type="NCBI Taxonomy" id="158484"/>
    <lineage>
        <taxon>Bacteria</taxon>
        <taxon>Pseudomonadati</taxon>
        <taxon>Pseudomonadota</taxon>
        <taxon>Gammaproteobacteria</taxon>
        <taxon>Enterobacterales</taxon>
        <taxon>Enterobacteriaceae</taxon>
        <taxon>Cedecea</taxon>
    </lineage>
</organism>